<dbReference type="SUPFAM" id="SSF46955">
    <property type="entry name" value="Putative DNA-binding domain"/>
    <property type="match status" value="2"/>
</dbReference>
<reference evidence="14" key="1">
    <citation type="journal article" date="2014" name="Genome Biol. Evol.">
        <title>Pangenome evidence for extensive interdomain horizontal transfer affecting lineage core and shell genes in uncultured planktonic thaumarchaeota and euryarchaeota.</title>
        <authorList>
            <person name="Deschamps P."/>
            <person name="Zivanovic Y."/>
            <person name="Moreira D."/>
            <person name="Rodriguez-Valera F."/>
            <person name="Lopez-Garcia P."/>
        </authorList>
    </citation>
    <scope>NUCLEOTIDE SEQUENCE</scope>
</reference>
<evidence type="ECO:0000256" key="1">
    <source>
        <dbReference type="ARBA" id="ARBA00001946"/>
    </source>
</evidence>
<dbReference type="InterPro" id="IPR009061">
    <property type="entry name" value="DNA-bd_dom_put_sf"/>
</dbReference>
<dbReference type="Pfam" id="PF03483">
    <property type="entry name" value="B3_4"/>
    <property type="match status" value="1"/>
</dbReference>
<dbReference type="PANTHER" id="PTHR10947">
    <property type="entry name" value="PHENYLALANYL-TRNA SYNTHETASE BETA CHAIN AND LEUCINE-RICH REPEAT-CONTAINING PROTEIN 47"/>
    <property type="match status" value="1"/>
</dbReference>
<dbReference type="SMART" id="SM00874">
    <property type="entry name" value="B5"/>
    <property type="match status" value="1"/>
</dbReference>
<keyword evidence="11" id="KW-0648">Protein biosynthesis</keyword>
<evidence type="ECO:0000256" key="4">
    <source>
        <dbReference type="ARBA" id="ARBA00012814"/>
    </source>
</evidence>
<evidence type="ECO:0000256" key="3">
    <source>
        <dbReference type="ARBA" id="ARBA00007438"/>
    </source>
</evidence>
<dbReference type="Gene3D" id="3.30.56.10">
    <property type="match status" value="2"/>
</dbReference>
<dbReference type="Gene3D" id="3.50.40.10">
    <property type="entry name" value="Phenylalanyl-trna Synthetase, Chain B, domain 3"/>
    <property type="match status" value="1"/>
</dbReference>
<dbReference type="GO" id="GO:0009328">
    <property type="term" value="C:phenylalanine-tRNA ligase complex"/>
    <property type="evidence" value="ECO:0007669"/>
    <property type="project" value="TreeGrafter"/>
</dbReference>
<comment type="subcellular location">
    <subcellularLocation>
        <location evidence="2">Cytoplasm</location>
    </subcellularLocation>
</comment>
<dbReference type="Pfam" id="PF17759">
    <property type="entry name" value="tRNA_synthFbeta"/>
    <property type="match status" value="1"/>
</dbReference>
<dbReference type="GO" id="GO:0006432">
    <property type="term" value="P:phenylalanyl-tRNA aminoacylation"/>
    <property type="evidence" value="ECO:0007669"/>
    <property type="project" value="InterPro"/>
</dbReference>
<evidence type="ECO:0000256" key="7">
    <source>
        <dbReference type="ARBA" id="ARBA00022723"/>
    </source>
</evidence>
<dbReference type="NCBIfam" id="TIGR00471">
    <property type="entry name" value="pheT_arch"/>
    <property type="match status" value="1"/>
</dbReference>
<evidence type="ECO:0000313" key="14">
    <source>
        <dbReference type="EMBL" id="AIE98033.1"/>
    </source>
</evidence>
<dbReference type="InterPro" id="IPR020825">
    <property type="entry name" value="Phe-tRNA_synthase-like_B3/B4"/>
</dbReference>
<keyword evidence="7" id="KW-0479">Metal-binding</keyword>
<evidence type="ECO:0000256" key="8">
    <source>
        <dbReference type="ARBA" id="ARBA00022741"/>
    </source>
</evidence>
<keyword evidence="8" id="KW-0547">Nucleotide-binding</keyword>
<evidence type="ECO:0000256" key="10">
    <source>
        <dbReference type="ARBA" id="ARBA00022842"/>
    </source>
</evidence>
<comment type="similarity">
    <text evidence="3">Belongs to the phenylalanyl-tRNA synthetase beta subunit family. Type 2 subfamily.</text>
</comment>
<name>A0A075G383_9ARCH</name>
<sequence length="554" mass="60935">MVEDCFKMPVVELSLSRLQNLVGKKANKKQILDSLPFLGLDIESLDGNIVRVEYSPNRPDYSTDFGIALGLQGILGISKGILKLDIKKQGNYEIKVDSSTSKVRPFVTGIIARNGSLDSESVKQLINMQEDLHFGLGRKRKKSSIGIHDLDRISFPLKYTTTSRDHRFVPLNSTKESSISEILQDSEVGMDYGSILGQSAKVPIITDANGQTVSFPPIINAALTTVTTKTKNLLVEVTGIDKQSAEDMLSVVVIILQGAGFQFSQMKVSGSKNSTPNFAPRSIAFDAEPVNKILGLNISGSMLLSCLKKCRLDAVMKGKKIQCTIPRYRFDIFGGMDIVEEVALGYGIGNLKPAWPASVHIGEKNMTSEKLDSISRLMTGFGFMETLNSTLTSEQILYEMTNRDSSQIISVTSSKSQEHTILRDSILPGLLENLSKNIHETYPQKFFESGIVFSKGAPIKETSSLACVTASEETHFSEIKAVLQSLLRIGFNIKCETKTLPSHVLFSQGRVAEIIVNKKTVGYIGELDSKVLENFRIRTKVVGFEIKLSGLIFD</sequence>
<gene>
    <name evidence="14" type="primary">FARSB</name>
    <name evidence="14" type="synonym">pheT</name>
</gene>
<dbReference type="PANTHER" id="PTHR10947:SF0">
    <property type="entry name" value="PHENYLALANINE--TRNA LIGASE BETA SUBUNIT"/>
    <property type="match status" value="1"/>
</dbReference>
<dbReference type="SMART" id="SM00873">
    <property type="entry name" value="B3_4"/>
    <property type="match status" value="1"/>
</dbReference>
<evidence type="ECO:0000256" key="5">
    <source>
        <dbReference type="ARBA" id="ARBA00022490"/>
    </source>
</evidence>
<dbReference type="SUPFAM" id="SSF55681">
    <property type="entry name" value="Class II aaRS and biotin synthetases"/>
    <property type="match status" value="1"/>
</dbReference>
<keyword evidence="5" id="KW-0963">Cytoplasm</keyword>
<dbReference type="EC" id="6.1.1.20" evidence="4"/>
<feature type="domain" description="B5" evidence="13">
    <location>
        <begin position="278"/>
        <end position="353"/>
    </location>
</feature>
<dbReference type="EMBL" id="KF900523">
    <property type="protein sequence ID" value="AIE98033.1"/>
    <property type="molecule type" value="Genomic_DNA"/>
</dbReference>
<dbReference type="InterPro" id="IPR004531">
    <property type="entry name" value="Phe-tRNA-synth_IIc_bsu_arc_euk"/>
</dbReference>
<dbReference type="GO" id="GO:0005524">
    <property type="term" value="F:ATP binding"/>
    <property type="evidence" value="ECO:0007669"/>
    <property type="project" value="UniProtKB-KW"/>
</dbReference>
<protein>
    <recommendedName>
        <fullName evidence="4">phenylalanine--tRNA ligase</fullName>
        <ecNumber evidence="4">6.1.1.20</ecNumber>
    </recommendedName>
</protein>
<dbReference type="GO" id="GO:0000287">
    <property type="term" value="F:magnesium ion binding"/>
    <property type="evidence" value="ECO:0007669"/>
    <property type="project" value="InterPro"/>
</dbReference>
<keyword evidence="9" id="KW-0067">ATP-binding</keyword>
<accession>A0A075G383</accession>
<dbReference type="CDD" id="cd00769">
    <property type="entry name" value="PheRS_beta_core"/>
    <property type="match status" value="1"/>
</dbReference>
<dbReference type="InterPro" id="IPR045864">
    <property type="entry name" value="aa-tRNA-synth_II/BPL/LPL"/>
</dbReference>
<comment type="cofactor">
    <cofactor evidence="1">
        <name>Mg(2+)</name>
        <dbReference type="ChEBI" id="CHEBI:18420"/>
    </cofactor>
</comment>
<dbReference type="FunFam" id="3.50.40.10:FF:000003">
    <property type="entry name" value="Phenylalanine--tRNA ligase beta subunit"/>
    <property type="match status" value="1"/>
</dbReference>
<dbReference type="InterPro" id="IPR045060">
    <property type="entry name" value="Phe-tRNA-ligase_IIc_bsu"/>
</dbReference>
<organism evidence="14">
    <name type="scientific">uncultured marine thaumarchaeote KM3_03_H02</name>
    <dbReference type="NCBI Taxonomy" id="1455963"/>
    <lineage>
        <taxon>Archaea</taxon>
        <taxon>Nitrososphaerota</taxon>
        <taxon>environmental samples</taxon>
    </lineage>
</organism>
<evidence type="ECO:0000256" key="2">
    <source>
        <dbReference type="ARBA" id="ARBA00004496"/>
    </source>
</evidence>
<dbReference type="PROSITE" id="PS51483">
    <property type="entry name" value="B5"/>
    <property type="match status" value="1"/>
</dbReference>
<dbReference type="Gene3D" id="3.30.930.10">
    <property type="entry name" value="Bira Bifunctional Protein, Domain 2"/>
    <property type="match status" value="1"/>
</dbReference>
<keyword evidence="10" id="KW-0460">Magnesium</keyword>
<dbReference type="InterPro" id="IPR005146">
    <property type="entry name" value="B3/B4_tRNA-bd"/>
</dbReference>
<evidence type="ECO:0000256" key="6">
    <source>
        <dbReference type="ARBA" id="ARBA00022598"/>
    </source>
</evidence>
<dbReference type="InterPro" id="IPR041616">
    <property type="entry name" value="PheRS_beta_core"/>
</dbReference>
<dbReference type="AlphaFoldDB" id="A0A075G383"/>
<keyword evidence="12 14" id="KW-0030">Aminoacyl-tRNA synthetase</keyword>
<dbReference type="InterPro" id="IPR005147">
    <property type="entry name" value="tRNA_synthase_B5-dom"/>
</dbReference>
<evidence type="ECO:0000256" key="11">
    <source>
        <dbReference type="ARBA" id="ARBA00022917"/>
    </source>
</evidence>
<keyword evidence="6 14" id="KW-0436">Ligase</keyword>
<evidence type="ECO:0000256" key="9">
    <source>
        <dbReference type="ARBA" id="ARBA00022840"/>
    </source>
</evidence>
<proteinExistence type="inferred from homology"/>
<evidence type="ECO:0000259" key="13">
    <source>
        <dbReference type="PROSITE" id="PS51483"/>
    </source>
</evidence>
<dbReference type="GO" id="GO:0004826">
    <property type="term" value="F:phenylalanine-tRNA ligase activity"/>
    <property type="evidence" value="ECO:0007669"/>
    <property type="project" value="UniProtKB-EC"/>
</dbReference>
<evidence type="ECO:0000256" key="12">
    <source>
        <dbReference type="ARBA" id="ARBA00023146"/>
    </source>
</evidence>
<dbReference type="GO" id="GO:0003723">
    <property type="term" value="F:RNA binding"/>
    <property type="evidence" value="ECO:0007669"/>
    <property type="project" value="InterPro"/>
</dbReference>
<dbReference type="Pfam" id="PF03484">
    <property type="entry name" value="B5"/>
    <property type="match status" value="1"/>
</dbReference>